<dbReference type="NCBIfam" id="NF033517">
    <property type="entry name" value="transpos_IS66"/>
    <property type="match status" value="1"/>
</dbReference>
<feature type="compositionally biased region" description="Basic and acidic residues" evidence="1">
    <location>
        <begin position="13"/>
        <end position="37"/>
    </location>
</feature>
<evidence type="ECO:0000313" key="4">
    <source>
        <dbReference type="EMBL" id="EFA92119.1"/>
    </source>
</evidence>
<comment type="caution">
    <text evidence="4">The sequence shown here is derived from an EMBL/GenBank/DDBJ whole genome shotgun (WGS) entry which is preliminary data.</text>
</comment>
<dbReference type="Pfam" id="PF20042">
    <property type="entry name" value="DUF6444"/>
    <property type="match status" value="1"/>
</dbReference>
<evidence type="ECO:0000313" key="5">
    <source>
        <dbReference type="Proteomes" id="UP000005283"/>
    </source>
</evidence>
<feature type="domain" description="DUF6444" evidence="3">
    <location>
        <begin position="11"/>
        <end position="80"/>
    </location>
</feature>
<feature type="domain" description="Transposase IS66 central" evidence="2">
    <location>
        <begin position="157"/>
        <end position="416"/>
    </location>
</feature>
<dbReference type="Proteomes" id="UP000005283">
    <property type="component" value="Unassembled WGS sequence"/>
</dbReference>
<keyword evidence="5" id="KW-1185">Reference proteome</keyword>
<proteinExistence type="predicted"/>
<dbReference type="InterPro" id="IPR004291">
    <property type="entry name" value="Transposase_IS66_central"/>
</dbReference>
<evidence type="ECO:0000259" key="2">
    <source>
        <dbReference type="Pfam" id="PF03050"/>
    </source>
</evidence>
<dbReference type="Pfam" id="PF03050">
    <property type="entry name" value="DDE_Tnp_IS66"/>
    <property type="match status" value="1"/>
</dbReference>
<organism evidence="4 5">
    <name type="scientific">Hoylesella buccalis ATCC 35310</name>
    <dbReference type="NCBI Taxonomy" id="679190"/>
    <lineage>
        <taxon>Bacteria</taxon>
        <taxon>Pseudomonadati</taxon>
        <taxon>Bacteroidota</taxon>
        <taxon>Bacteroidia</taxon>
        <taxon>Bacteroidales</taxon>
        <taxon>Prevotellaceae</taxon>
        <taxon>Hoylesella</taxon>
    </lineage>
</organism>
<dbReference type="InterPro" id="IPR045618">
    <property type="entry name" value="DUF6444"/>
</dbReference>
<dbReference type="EMBL" id="ADEG01000056">
    <property type="protein sequence ID" value="EFA92119.1"/>
    <property type="molecule type" value="Genomic_DNA"/>
</dbReference>
<dbReference type="PANTHER" id="PTHR33678">
    <property type="entry name" value="BLL1576 PROTEIN"/>
    <property type="match status" value="1"/>
</dbReference>
<feature type="region of interest" description="Disordered" evidence="1">
    <location>
        <begin position="1"/>
        <end position="54"/>
    </location>
</feature>
<dbReference type="STRING" id="679190.HMPREF0650_1485"/>
<sequence length="445" mass="51101">MDAMHTENVNLRRTVEKLRAENRTLRKQLEKYEEPKKNSNNSSTPPSKEPMKDEALRRTNSLRRKSGLKPGGQPGHEGHLKELVAVPDVIEECGSDSCRECGRDLSDIEKELDYVSQVVDLPTMTPIVTEYRHYKKVCTCGCCNKGYTPRKRGNQIVFGRNIRAIVTYLNVVQCVPYERLASLMAEIFSVHMSQGTIRNIVQEAMRKSKPAISLLEEMLKKSVIVGFDESGCYNNKKLNWAWIAQTAYITLCFRATGRSSKVLEDKFGESLKNMVAVTDRHSAYFVLNFLDHQVCLAHLLRELEYLTELDPKQNWSKDVADLLRKAIHERNEHPTDVIEKKTWLEKLDTLLQVNLLHLKDHFERMRKGLFKCRDYIFNFLENPRIPSDNNASERGIRKLKIKQKISGTFRSDSGADAFFAIHSISDTAWKNHQSQLNAISTILSL</sequence>
<protein>
    <submittedName>
        <fullName evidence="4">Uncharacterized protein</fullName>
    </submittedName>
</protein>
<accession>D1W5Q8</accession>
<dbReference type="eggNOG" id="COG4467">
    <property type="taxonomic scope" value="Bacteria"/>
</dbReference>
<reference evidence="4 5" key="1">
    <citation type="submission" date="2009-12" db="EMBL/GenBank/DDBJ databases">
        <title>Genome Sequence of Prevotella buccalis ATCC 35310.</title>
        <authorList>
            <person name="Durkin A.S."/>
            <person name="Madupu R."/>
            <person name="Torralba M."/>
            <person name="Methe B."/>
            <person name="Sutton G."/>
            <person name="Strausberg R.L."/>
            <person name="Nelson K.E."/>
        </authorList>
    </citation>
    <scope>NUCLEOTIDE SEQUENCE [LARGE SCALE GENOMIC DNA]</scope>
    <source>
        <strain evidence="4 5">ATCC 35310</strain>
    </source>
</reference>
<gene>
    <name evidence="4" type="ORF">HMPREF0650_1485</name>
</gene>
<dbReference type="PANTHER" id="PTHR33678:SF2">
    <property type="match status" value="1"/>
</dbReference>
<dbReference type="AlphaFoldDB" id="D1W5Q8"/>
<evidence type="ECO:0000259" key="3">
    <source>
        <dbReference type="Pfam" id="PF20042"/>
    </source>
</evidence>
<evidence type="ECO:0000256" key="1">
    <source>
        <dbReference type="SAM" id="MobiDB-lite"/>
    </source>
</evidence>
<dbReference type="InterPro" id="IPR052344">
    <property type="entry name" value="Transposase-related"/>
</dbReference>
<name>D1W5Q8_9BACT</name>